<evidence type="ECO:0000259" key="14">
    <source>
        <dbReference type="PROSITE" id="PS50110"/>
    </source>
</evidence>
<dbReference type="GO" id="GO:0006355">
    <property type="term" value="P:regulation of DNA-templated transcription"/>
    <property type="evidence" value="ECO:0007669"/>
    <property type="project" value="InterPro"/>
</dbReference>
<dbReference type="Gene3D" id="3.40.50.2300">
    <property type="match status" value="1"/>
</dbReference>
<dbReference type="OrthoDB" id="9790442at2"/>
<evidence type="ECO:0000313" key="16">
    <source>
        <dbReference type="EMBL" id="BBH26075.1"/>
    </source>
</evidence>
<dbReference type="AlphaFoldDB" id="A0A3G9JCF2"/>
<dbReference type="CDD" id="cd17574">
    <property type="entry name" value="REC_OmpR"/>
    <property type="match status" value="1"/>
</dbReference>
<dbReference type="PANTHER" id="PTHR48111:SF49">
    <property type="entry name" value="HEME RESPONSE REGULATOR HSSR"/>
    <property type="match status" value="1"/>
</dbReference>
<dbReference type="FunFam" id="3.40.50.2300:FF:000001">
    <property type="entry name" value="DNA-binding response regulator PhoB"/>
    <property type="match status" value="1"/>
</dbReference>
<feature type="domain" description="OmpR/PhoB-type" evidence="15">
    <location>
        <begin position="125"/>
        <end position="222"/>
    </location>
</feature>
<dbReference type="PANTHER" id="PTHR48111">
    <property type="entry name" value="REGULATOR OF RPOS"/>
    <property type="match status" value="1"/>
</dbReference>
<dbReference type="Pfam" id="PF00486">
    <property type="entry name" value="Trans_reg_C"/>
    <property type="match status" value="1"/>
</dbReference>
<dbReference type="Proteomes" id="UP000268059">
    <property type="component" value="Chromosome"/>
</dbReference>
<dbReference type="InterPro" id="IPR039420">
    <property type="entry name" value="WalR-like"/>
</dbReference>
<dbReference type="InterPro" id="IPR001867">
    <property type="entry name" value="OmpR/PhoB-type_DNA-bd"/>
</dbReference>
<keyword evidence="3 12" id="KW-0597">Phosphoprotein</keyword>
<evidence type="ECO:0000256" key="1">
    <source>
        <dbReference type="ARBA" id="ARBA00004496"/>
    </source>
</evidence>
<comment type="subcellular location">
    <subcellularLocation>
        <location evidence="1">Cytoplasm</location>
    </subcellularLocation>
</comment>
<organism evidence="16 17">
    <name type="scientific">Intestinibaculum porci</name>
    <dbReference type="NCBI Taxonomy" id="2487118"/>
    <lineage>
        <taxon>Bacteria</taxon>
        <taxon>Bacillati</taxon>
        <taxon>Bacillota</taxon>
        <taxon>Erysipelotrichia</taxon>
        <taxon>Erysipelotrichales</taxon>
        <taxon>Erysipelotrichaceae</taxon>
        <taxon>Intestinibaculum</taxon>
    </lineage>
</organism>
<dbReference type="CDD" id="cd00383">
    <property type="entry name" value="trans_reg_C"/>
    <property type="match status" value="1"/>
</dbReference>
<keyword evidence="2" id="KW-0963">Cytoplasm</keyword>
<keyword evidence="8" id="KW-0010">Activator</keyword>
<protein>
    <recommendedName>
        <fullName evidence="11">Heme response regulator HssR</fullName>
    </recommendedName>
</protein>
<dbReference type="Gene3D" id="1.10.10.10">
    <property type="entry name" value="Winged helix-like DNA-binding domain superfamily/Winged helix DNA-binding domain"/>
    <property type="match status" value="1"/>
</dbReference>
<dbReference type="GO" id="GO:0000976">
    <property type="term" value="F:transcription cis-regulatory region binding"/>
    <property type="evidence" value="ECO:0007669"/>
    <property type="project" value="TreeGrafter"/>
</dbReference>
<dbReference type="InterPro" id="IPR001789">
    <property type="entry name" value="Sig_transdc_resp-reg_receiver"/>
</dbReference>
<gene>
    <name evidence="16" type="ORF">SG0102_10090</name>
</gene>
<dbReference type="InParanoid" id="A0A3G9JCF2"/>
<dbReference type="PROSITE" id="PS50110">
    <property type="entry name" value="RESPONSE_REGULATORY"/>
    <property type="match status" value="1"/>
</dbReference>
<proteinExistence type="predicted"/>
<evidence type="ECO:0000256" key="11">
    <source>
        <dbReference type="ARBA" id="ARBA00039976"/>
    </source>
</evidence>
<dbReference type="InterPro" id="IPR036388">
    <property type="entry name" value="WH-like_DNA-bd_sf"/>
</dbReference>
<keyword evidence="4" id="KW-0902">Two-component regulatory system</keyword>
<keyword evidence="6" id="KW-0843">Virulence</keyword>
<evidence type="ECO:0000259" key="15">
    <source>
        <dbReference type="PROSITE" id="PS51755"/>
    </source>
</evidence>
<accession>A0A3G9JCF2</accession>
<keyword evidence="9" id="KW-0804">Transcription</keyword>
<dbReference type="KEGG" id="ebm:SG0102_10090"/>
<evidence type="ECO:0000256" key="10">
    <source>
        <dbReference type="ARBA" id="ARBA00037471"/>
    </source>
</evidence>
<evidence type="ECO:0000256" key="3">
    <source>
        <dbReference type="ARBA" id="ARBA00022553"/>
    </source>
</evidence>
<dbReference type="GO" id="GO:0005829">
    <property type="term" value="C:cytosol"/>
    <property type="evidence" value="ECO:0007669"/>
    <property type="project" value="TreeGrafter"/>
</dbReference>
<feature type="DNA-binding region" description="OmpR/PhoB-type" evidence="13">
    <location>
        <begin position="125"/>
        <end position="222"/>
    </location>
</feature>
<dbReference type="PROSITE" id="PS51755">
    <property type="entry name" value="OMPR_PHOB"/>
    <property type="match status" value="1"/>
</dbReference>
<dbReference type="EMBL" id="AP019309">
    <property type="protein sequence ID" value="BBH26075.1"/>
    <property type="molecule type" value="Genomic_DNA"/>
</dbReference>
<dbReference type="SMART" id="SM00448">
    <property type="entry name" value="REC"/>
    <property type="match status" value="1"/>
</dbReference>
<keyword evidence="17" id="KW-1185">Reference proteome</keyword>
<dbReference type="SUPFAM" id="SSF52172">
    <property type="entry name" value="CheY-like"/>
    <property type="match status" value="1"/>
</dbReference>
<feature type="modified residue" description="4-aspartylphosphate" evidence="12">
    <location>
        <position position="53"/>
    </location>
</feature>
<dbReference type="InterPro" id="IPR011006">
    <property type="entry name" value="CheY-like_superfamily"/>
</dbReference>
<feature type="domain" description="Response regulatory" evidence="14">
    <location>
        <begin position="4"/>
        <end position="117"/>
    </location>
</feature>
<evidence type="ECO:0000313" key="17">
    <source>
        <dbReference type="Proteomes" id="UP000268059"/>
    </source>
</evidence>
<dbReference type="RefSeq" id="WP_125118982.1">
    <property type="nucleotide sequence ID" value="NZ_AP019309.1"/>
</dbReference>
<sequence length="225" mass="25956">MKSKIMIVDDEADIRALVRFYLEKEGFECIEASGGEEAIAVVENQYIDLAIVDVMMPGMDGFELVEAMHQYREFPVIMLTAKAQSKDKLRGFSLGIDDYVTKPFDPEELLARIRVILKRYNVNASNIVKLGDVVFDGDKYEVRYKDETIHLPLKQFELAFELAKNPNQIFTREQLIEKIWGMDYEGFDRTVDVHIKRIRENLGHLPGFKVVTVRGLGYKIEVDDK</sequence>
<evidence type="ECO:0000256" key="8">
    <source>
        <dbReference type="ARBA" id="ARBA00023159"/>
    </source>
</evidence>
<dbReference type="Gene3D" id="6.10.250.690">
    <property type="match status" value="1"/>
</dbReference>
<evidence type="ECO:0000256" key="9">
    <source>
        <dbReference type="ARBA" id="ARBA00023163"/>
    </source>
</evidence>
<dbReference type="SMART" id="SM00862">
    <property type="entry name" value="Trans_reg_C"/>
    <property type="match status" value="1"/>
</dbReference>
<evidence type="ECO:0000256" key="2">
    <source>
        <dbReference type="ARBA" id="ARBA00022490"/>
    </source>
</evidence>
<evidence type="ECO:0000256" key="6">
    <source>
        <dbReference type="ARBA" id="ARBA00023026"/>
    </source>
</evidence>
<keyword evidence="5" id="KW-0805">Transcription regulation</keyword>
<dbReference type="FunCoup" id="A0A3G9JCF2">
    <property type="interactions" value="89"/>
</dbReference>
<evidence type="ECO:0000256" key="5">
    <source>
        <dbReference type="ARBA" id="ARBA00023015"/>
    </source>
</evidence>
<evidence type="ECO:0000256" key="13">
    <source>
        <dbReference type="PROSITE-ProRule" id="PRU01091"/>
    </source>
</evidence>
<dbReference type="GO" id="GO:0032993">
    <property type="term" value="C:protein-DNA complex"/>
    <property type="evidence" value="ECO:0007669"/>
    <property type="project" value="TreeGrafter"/>
</dbReference>
<evidence type="ECO:0000256" key="7">
    <source>
        <dbReference type="ARBA" id="ARBA00023125"/>
    </source>
</evidence>
<dbReference type="GO" id="GO:0000156">
    <property type="term" value="F:phosphorelay response regulator activity"/>
    <property type="evidence" value="ECO:0007669"/>
    <property type="project" value="TreeGrafter"/>
</dbReference>
<keyword evidence="7 13" id="KW-0238">DNA-binding</keyword>
<dbReference type="Pfam" id="PF00072">
    <property type="entry name" value="Response_reg"/>
    <property type="match status" value="1"/>
</dbReference>
<reference evidence="16 17" key="1">
    <citation type="submission" date="2018-11" db="EMBL/GenBank/DDBJ databases">
        <title>Novel Erysipelotrichaceae bacterium isolated from small intestine of a swine.</title>
        <authorList>
            <person name="Kim J.S."/>
            <person name="Choe H."/>
            <person name="Lee Y.R."/>
            <person name="Kim K.M."/>
            <person name="Park D.S."/>
        </authorList>
    </citation>
    <scope>NUCLEOTIDE SEQUENCE [LARGE SCALE GENOMIC DNA]</scope>
    <source>
        <strain evidence="16 17">SG0102</strain>
    </source>
</reference>
<comment type="function">
    <text evidence="10">Member of the two-component regulatory system HssS/HssR involved in intracellular heme homeostasis and tempering of staphylococcal virulence. Phosphorylated HssR binds to a direct repeat sequence within hrtAB promoter and activates the expression of hrtAB, an efflux pump, in response to extracellular heme, hemin, hemoglobin or blood.</text>
</comment>
<evidence type="ECO:0000256" key="12">
    <source>
        <dbReference type="PROSITE-ProRule" id="PRU00169"/>
    </source>
</evidence>
<evidence type="ECO:0000256" key="4">
    <source>
        <dbReference type="ARBA" id="ARBA00023012"/>
    </source>
</evidence>
<name>A0A3G9JCF2_9FIRM</name>